<dbReference type="InterPro" id="IPR016783">
    <property type="entry name" value="Biofilm_formation_YmcA"/>
</dbReference>
<dbReference type="PANTHER" id="PTHR38448:SF1">
    <property type="entry name" value="YLBF FAMILY REGULATOR"/>
    <property type="match status" value="1"/>
</dbReference>
<comment type="caution">
    <text evidence="1">The sequence shown here is derived from an EMBL/GenBank/DDBJ whole genome shotgun (WGS) entry which is preliminary data.</text>
</comment>
<dbReference type="Proteomes" id="UP000562464">
    <property type="component" value="Unassembled WGS sequence"/>
</dbReference>
<dbReference type="PANTHER" id="PTHR38448">
    <property type="entry name" value="REGULATORY PROTEIN YLBF-RELATED"/>
    <property type="match status" value="1"/>
</dbReference>
<name>A0A841C9A3_9LACT</name>
<dbReference type="Gene3D" id="1.20.1500.10">
    <property type="entry name" value="YheA/YmcA-like"/>
    <property type="match status" value="1"/>
</dbReference>
<accession>A0A841C9A3</accession>
<proteinExistence type="predicted"/>
<gene>
    <name evidence="1" type="ORF">HNQ37_000859</name>
</gene>
<protein>
    <submittedName>
        <fullName evidence="1">Cell fate (Sporulation/competence/biofilm development) regulator YmcA (YheA/YmcA/DUF963 family)</fullName>
    </submittedName>
</protein>
<evidence type="ECO:0000313" key="2">
    <source>
        <dbReference type="Proteomes" id="UP000562464"/>
    </source>
</evidence>
<dbReference type="EMBL" id="JACHHV010000011">
    <property type="protein sequence ID" value="MBB5887969.1"/>
    <property type="molecule type" value="Genomic_DNA"/>
</dbReference>
<dbReference type="InterPro" id="IPR023378">
    <property type="entry name" value="YheA/YmcA-like_dom_sf"/>
</dbReference>
<dbReference type="SUPFAM" id="SSF158622">
    <property type="entry name" value="YheA/YmcA-like"/>
    <property type="match status" value="1"/>
</dbReference>
<dbReference type="PIRSF" id="PIRSF021287">
    <property type="entry name" value="Biofilm_formation_YmcA"/>
    <property type="match status" value="1"/>
</dbReference>
<dbReference type="AlphaFoldDB" id="A0A841C9A3"/>
<dbReference type="RefSeq" id="WP_183539586.1">
    <property type="nucleotide sequence ID" value="NZ_DASWOY010000033.1"/>
</dbReference>
<dbReference type="InterPro" id="IPR010368">
    <property type="entry name" value="Com_YlbF"/>
</dbReference>
<evidence type="ECO:0000313" key="1">
    <source>
        <dbReference type="EMBL" id="MBB5887969.1"/>
    </source>
</evidence>
<sequence>MLSKKLSELISELDYVQEFKRSEELLRSDEKLWSDYQLMKKLQKDAILFKQIGKFQAFKETSFQAQRLEKTLKLNSEVQNYVNKMIDTDDLLTYVTGEIERKVNDGLLAMEASH</sequence>
<reference evidence="1 2" key="1">
    <citation type="submission" date="2020-08" db="EMBL/GenBank/DDBJ databases">
        <title>Genomic Encyclopedia of Type Strains, Phase IV (KMG-IV): sequencing the most valuable type-strain genomes for metagenomic binning, comparative biology and taxonomic classification.</title>
        <authorList>
            <person name="Goeker M."/>
        </authorList>
    </citation>
    <scope>NUCLEOTIDE SEQUENCE [LARGE SCALE GENOMIC DNA]</scope>
    <source>
        <strain evidence="1 2">DSM 14925</strain>
    </source>
</reference>
<dbReference type="InterPro" id="IPR052767">
    <property type="entry name" value="Bact_com_dev_regulator"/>
</dbReference>
<keyword evidence="2" id="KW-1185">Reference proteome</keyword>
<organism evidence="1 2">
    <name type="scientific">Lactovum miscens</name>
    <dbReference type="NCBI Taxonomy" id="190387"/>
    <lineage>
        <taxon>Bacteria</taxon>
        <taxon>Bacillati</taxon>
        <taxon>Bacillota</taxon>
        <taxon>Bacilli</taxon>
        <taxon>Lactobacillales</taxon>
        <taxon>Streptococcaceae</taxon>
        <taxon>Lactovum</taxon>
    </lineage>
</organism>
<dbReference type="Pfam" id="PF06133">
    <property type="entry name" value="Com_YlbF"/>
    <property type="match status" value="1"/>
</dbReference>